<comment type="subcellular location">
    <subcellularLocation>
        <location evidence="1">Membrane</location>
        <topology evidence="1">Multi-pass membrane protein</topology>
    </subcellularLocation>
</comment>
<keyword evidence="6 8" id="KW-0472">Membrane</keyword>
<keyword evidence="9" id="KW-1185">Reference proteome</keyword>
<feature type="transmembrane region" description="Helical" evidence="8">
    <location>
        <begin position="188"/>
        <end position="210"/>
    </location>
</feature>
<evidence type="ECO:0000256" key="5">
    <source>
        <dbReference type="ARBA" id="ARBA00022989"/>
    </source>
</evidence>
<name>A0A1S3I568_LINAN</name>
<feature type="transmembrane region" description="Helical" evidence="8">
    <location>
        <begin position="508"/>
        <end position="529"/>
    </location>
</feature>
<keyword evidence="4" id="KW-0813">Transport</keyword>
<keyword evidence="5 8" id="KW-1133">Transmembrane helix</keyword>
<dbReference type="GO" id="GO:0016020">
    <property type="term" value="C:membrane"/>
    <property type="evidence" value="ECO:0007669"/>
    <property type="project" value="UniProtKB-SubCell"/>
</dbReference>
<dbReference type="SUPFAM" id="SSF103473">
    <property type="entry name" value="MFS general substrate transporter"/>
    <property type="match status" value="1"/>
</dbReference>
<dbReference type="InterPro" id="IPR000109">
    <property type="entry name" value="POT_fam"/>
</dbReference>
<dbReference type="InterPro" id="IPR036259">
    <property type="entry name" value="MFS_trans_sf"/>
</dbReference>
<feature type="compositionally biased region" description="Polar residues" evidence="7">
    <location>
        <begin position="14"/>
        <end position="27"/>
    </location>
</feature>
<dbReference type="Pfam" id="PF00854">
    <property type="entry name" value="PTR2"/>
    <property type="match status" value="1"/>
</dbReference>
<evidence type="ECO:0000256" key="2">
    <source>
        <dbReference type="ARBA" id="ARBA00005982"/>
    </source>
</evidence>
<organism evidence="9 10">
    <name type="scientific">Lingula anatina</name>
    <name type="common">Brachiopod</name>
    <name type="synonym">Lingula unguis</name>
    <dbReference type="NCBI Taxonomy" id="7574"/>
    <lineage>
        <taxon>Eukaryota</taxon>
        <taxon>Metazoa</taxon>
        <taxon>Spiralia</taxon>
        <taxon>Lophotrochozoa</taxon>
        <taxon>Brachiopoda</taxon>
        <taxon>Linguliformea</taxon>
        <taxon>Lingulata</taxon>
        <taxon>Lingulida</taxon>
        <taxon>Linguloidea</taxon>
        <taxon>Lingulidae</taxon>
        <taxon>Lingula</taxon>
    </lineage>
</organism>
<keyword evidence="4" id="KW-0571">Peptide transport</keyword>
<feature type="transmembrane region" description="Helical" evidence="8">
    <location>
        <begin position="338"/>
        <end position="357"/>
    </location>
</feature>
<evidence type="ECO:0000256" key="1">
    <source>
        <dbReference type="ARBA" id="ARBA00004141"/>
    </source>
</evidence>
<dbReference type="OrthoDB" id="8904098at2759"/>
<evidence type="ECO:0000256" key="3">
    <source>
        <dbReference type="ARBA" id="ARBA00022692"/>
    </source>
</evidence>
<feature type="transmembrane region" description="Helical" evidence="8">
    <location>
        <begin position="428"/>
        <end position="452"/>
    </location>
</feature>
<dbReference type="Gene3D" id="1.20.1250.20">
    <property type="entry name" value="MFS general substrate transporter like domains"/>
    <property type="match status" value="1"/>
</dbReference>
<evidence type="ECO:0000313" key="9">
    <source>
        <dbReference type="Proteomes" id="UP000085678"/>
    </source>
</evidence>
<gene>
    <name evidence="10" type="primary">LOC106160432</name>
</gene>
<accession>A0A1S3I568</accession>
<dbReference type="Proteomes" id="UP000085678">
    <property type="component" value="Unplaced"/>
</dbReference>
<protein>
    <submittedName>
        <fullName evidence="10">Solute carrier family 15 member 4</fullName>
    </submittedName>
</protein>
<dbReference type="KEGG" id="lak:106160432"/>
<evidence type="ECO:0000256" key="8">
    <source>
        <dbReference type="SAM" id="Phobius"/>
    </source>
</evidence>
<evidence type="ECO:0000256" key="6">
    <source>
        <dbReference type="ARBA" id="ARBA00023136"/>
    </source>
</evidence>
<dbReference type="GO" id="GO:0015833">
    <property type="term" value="P:peptide transport"/>
    <property type="evidence" value="ECO:0007669"/>
    <property type="project" value="UniProtKB-KW"/>
</dbReference>
<feature type="transmembrane region" description="Helical" evidence="8">
    <location>
        <begin position="149"/>
        <end position="167"/>
    </location>
</feature>
<feature type="transmembrane region" description="Helical" evidence="8">
    <location>
        <begin position="464"/>
        <end position="488"/>
    </location>
</feature>
<keyword evidence="3 8" id="KW-0812">Transmembrane</keyword>
<evidence type="ECO:0000313" key="10">
    <source>
        <dbReference type="RefSeq" id="XP_013392509.1"/>
    </source>
</evidence>
<dbReference type="PANTHER" id="PTHR11654">
    <property type="entry name" value="OLIGOPEPTIDE TRANSPORTER-RELATED"/>
    <property type="match status" value="1"/>
</dbReference>
<feature type="transmembrane region" description="Helical" evidence="8">
    <location>
        <begin position="301"/>
        <end position="318"/>
    </location>
</feature>
<sequence>MSSSNLTDHPGETTPLTGSNAASSGSSYKVHVKPESSRRLVTVCILMTELCERLTYYSINANLLIFLKNQLKYDNVTATVITYLFTGTCYLVPVIGGWVADSLSGRFNAIFGSGLIYTVGSIILPAVAFDYQGASSNSQLGLSLGEMQGFFLTGLFLVAIGTGGIKANVGPFGAQQLEDLGSDAVQSFFNWFYWFINLGSAVSFSIVAYIQQEISFFWGYLIPAVSLILANVIFFVAKNKYKAHDPGESVLATTVSIIKEGVQKKRHSPEVLDSYLDYAKYSNGGSYTTEAVEGVKMLGRVIPIFIAMIMYWTIYSQMQSTYLLQGTHMKLGFSDDDFKIPAASLNLFNVAIILILVPIMDRIVYPLLARVKIYPSQLVRIGIGMVLATLSVVVAGFVEVARRDELQVYGGIVQTISNVQYNASSISIFWQVPQFTLIGASEVFASISGLEFAYSQAPAVLQGLIMGMFLLTNGLGNYLGSALIAIVNAATVDDPWYPNDINQGHLEYFFWLLAGLMVLNTLVFVVLAWRYKPADTEMPTFGDYQKKYDLLPGDDYEPVKHNFQEEADLHHSKHATHSTDV</sequence>
<evidence type="ECO:0000256" key="4">
    <source>
        <dbReference type="ARBA" id="ARBA00022856"/>
    </source>
</evidence>
<feature type="transmembrane region" description="Helical" evidence="8">
    <location>
        <begin position="80"/>
        <end position="100"/>
    </location>
</feature>
<feature type="transmembrane region" description="Helical" evidence="8">
    <location>
        <begin position="107"/>
        <end position="129"/>
    </location>
</feature>
<feature type="region of interest" description="Disordered" evidence="7">
    <location>
        <begin position="1"/>
        <end position="27"/>
    </location>
</feature>
<dbReference type="OMA" id="YVLYAQM"/>
<proteinExistence type="inferred from homology"/>
<dbReference type="GeneID" id="106160432"/>
<reference evidence="10" key="1">
    <citation type="submission" date="2025-08" db="UniProtKB">
        <authorList>
            <consortium name="RefSeq"/>
        </authorList>
    </citation>
    <scope>IDENTIFICATION</scope>
    <source>
        <tissue evidence="10">Gonads</tissue>
    </source>
</reference>
<dbReference type="InParanoid" id="A0A1S3I568"/>
<feature type="transmembrane region" description="Helical" evidence="8">
    <location>
        <begin position="378"/>
        <end position="398"/>
    </location>
</feature>
<comment type="similarity">
    <text evidence="2">Belongs to the major facilitator superfamily. Proton-dependent oligopeptide transporter (POT/PTR) (TC 2.A.17) family.</text>
</comment>
<evidence type="ECO:0000256" key="7">
    <source>
        <dbReference type="SAM" id="MobiDB-lite"/>
    </source>
</evidence>
<dbReference type="GO" id="GO:0022857">
    <property type="term" value="F:transmembrane transporter activity"/>
    <property type="evidence" value="ECO:0007669"/>
    <property type="project" value="InterPro"/>
</dbReference>
<feature type="transmembrane region" description="Helical" evidence="8">
    <location>
        <begin position="216"/>
        <end position="237"/>
    </location>
</feature>
<dbReference type="RefSeq" id="XP_013392509.1">
    <property type="nucleotide sequence ID" value="XM_013537055.2"/>
</dbReference>
<keyword evidence="4" id="KW-0653">Protein transport</keyword>
<dbReference type="AlphaFoldDB" id="A0A1S3I568"/>